<evidence type="ECO:0000313" key="3">
    <source>
        <dbReference type="Proteomes" id="UP000076532"/>
    </source>
</evidence>
<feature type="region of interest" description="Disordered" evidence="1">
    <location>
        <begin position="358"/>
        <end position="411"/>
    </location>
</feature>
<reference evidence="2 3" key="1">
    <citation type="journal article" date="2016" name="Mol. Biol. Evol.">
        <title>Comparative Genomics of Early-Diverging Mushroom-Forming Fungi Provides Insights into the Origins of Lignocellulose Decay Capabilities.</title>
        <authorList>
            <person name="Nagy L.G."/>
            <person name="Riley R."/>
            <person name="Tritt A."/>
            <person name="Adam C."/>
            <person name="Daum C."/>
            <person name="Floudas D."/>
            <person name="Sun H."/>
            <person name="Yadav J.S."/>
            <person name="Pangilinan J."/>
            <person name="Larsson K.H."/>
            <person name="Matsuura K."/>
            <person name="Barry K."/>
            <person name="Labutti K."/>
            <person name="Kuo R."/>
            <person name="Ohm R.A."/>
            <person name="Bhattacharya S.S."/>
            <person name="Shirouzu T."/>
            <person name="Yoshinaga Y."/>
            <person name="Martin F.M."/>
            <person name="Grigoriev I.V."/>
            <person name="Hibbett D.S."/>
        </authorList>
    </citation>
    <scope>NUCLEOTIDE SEQUENCE [LARGE SCALE GENOMIC DNA]</scope>
    <source>
        <strain evidence="2 3">CBS 109695</strain>
    </source>
</reference>
<dbReference type="AlphaFoldDB" id="A0A167XQW6"/>
<dbReference type="OrthoDB" id="2690488at2759"/>
<dbReference type="Proteomes" id="UP000076532">
    <property type="component" value="Unassembled WGS sequence"/>
</dbReference>
<proteinExistence type="predicted"/>
<feature type="compositionally biased region" description="Low complexity" evidence="1">
    <location>
        <begin position="358"/>
        <end position="383"/>
    </location>
</feature>
<evidence type="ECO:0000313" key="2">
    <source>
        <dbReference type="EMBL" id="KZP07468.1"/>
    </source>
</evidence>
<gene>
    <name evidence="2" type="ORF">FIBSPDRAFT_965628</name>
</gene>
<feature type="compositionally biased region" description="Polar residues" evidence="1">
    <location>
        <begin position="100"/>
        <end position="111"/>
    </location>
</feature>
<feature type="compositionally biased region" description="Basic and acidic residues" evidence="1">
    <location>
        <begin position="175"/>
        <end position="186"/>
    </location>
</feature>
<sequence length="777" mass="84192">MSQQPETYSGSSNNHGRRSQLTGGSSPPPDADTRYQVLPLVRHHGYLAKPSTGNPYMIPKCITEMGMLKVVKSAGSGSSDLRRDGDRPSETANKPLETVNRPSETANALSTTILGDSASVETLQKTRSYDLDPLVNEHPVSKKPLDDKHFMYGRSTVGMGVPYATAKSKKIPSVRRPESDRARSPPHDAPPPGIIQWVAGLLRGSSSQAITPVNDTDMADVPISALDSHLEVSTSSHNVEMEVDSTLSHTIAASRTHPVMFPIVSAAHTVNSTAADPRETASIPTNSTFTSSIPALVTPSAAPVSTTPATPASATPSAAPVSATLATPASAIPSAAPASTTPATPAWATPSALPISATPVTPASATPSAAPVSATPATPAPATHRPISPPTFPRPPHLQSFQPSGTQHRDMNTNHMDVDGEHHEVNIGLLSSKRCSFSAKKKYNVTCNTSSFCLHQRNTANGQNLNQRDGSSSEEDSVKEKLPTSFHCIIWDCLRSKGLLAKAGEKPRCISVAPDVMATFLQNGTQGPTRPIQIDWTGGLHVHSWNTEAISLLAQICLLELREDRTTVAQFSKMTLNLTHHLVQKCIKAKLNKIGRDVRRAAEQGAENLKVHQEEAKTQDRRTTRRNTMYKRQRRMIDENRHRDPTVWGNIEKVLTTIGIQGMSGDETDASPPHRIKEIRRLKHLWLNPTITNLWVALDSYEHAINDELLVKIQHQRGNAGLLRSNGVCLDSSVPASQSLPRNWYADDWWKKLNEGTQLSVAAEDPIDIPTLTVRSV</sequence>
<feature type="region of interest" description="Disordered" evidence="1">
    <location>
        <begin position="73"/>
        <end position="111"/>
    </location>
</feature>
<keyword evidence="3" id="KW-1185">Reference proteome</keyword>
<dbReference type="EMBL" id="KV417750">
    <property type="protein sequence ID" value="KZP07468.1"/>
    <property type="molecule type" value="Genomic_DNA"/>
</dbReference>
<dbReference type="STRING" id="436010.A0A167XQW6"/>
<feature type="region of interest" description="Disordered" evidence="1">
    <location>
        <begin position="1"/>
        <end position="33"/>
    </location>
</feature>
<accession>A0A167XQW6</accession>
<organism evidence="2 3">
    <name type="scientific">Athelia psychrophila</name>
    <dbReference type="NCBI Taxonomy" id="1759441"/>
    <lineage>
        <taxon>Eukaryota</taxon>
        <taxon>Fungi</taxon>
        <taxon>Dikarya</taxon>
        <taxon>Basidiomycota</taxon>
        <taxon>Agaricomycotina</taxon>
        <taxon>Agaricomycetes</taxon>
        <taxon>Agaricomycetidae</taxon>
        <taxon>Atheliales</taxon>
        <taxon>Atheliaceae</taxon>
        <taxon>Athelia</taxon>
    </lineage>
</organism>
<protein>
    <submittedName>
        <fullName evidence="2">Uncharacterized protein</fullName>
    </submittedName>
</protein>
<feature type="compositionally biased region" description="Polar residues" evidence="1">
    <location>
        <begin position="1"/>
        <end position="25"/>
    </location>
</feature>
<evidence type="ECO:0000256" key="1">
    <source>
        <dbReference type="SAM" id="MobiDB-lite"/>
    </source>
</evidence>
<name>A0A167XQW6_9AGAM</name>
<feature type="region of interest" description="Disordered" evidence="1">
    <location>
        <begin position="166"/>
        <end position="192"/>
    </location>
</feature>
<feature type="compositionally biased region" description="Basic and acidic residues" evidence="1">
    <location>
        <begin position="80"/>
        <end position="89"/>
    </location>
</feature>
<feature type="compositionally biased region" description="Pro residues" evidence="1">
    <location>
        <begin position="387"/>
        <end position="396"/>
    </location>
</feature>